<accession>A0ABM2A6J4</accession>
<dbReference type="InterPro" id="IPR000276">
    <property type="entry name" value="GPCR_Rhodpsn"/>
</dbReference>
<reference evidence="9" key="2">
    <citation type="submission" date="2025-05" db="UniProtKB">
        <authorList>
            <consortium name="EnsemblMetazoa"/>
        </authorList>
    </citation>
    <scope>IDENTIFICATION</scope>
    <source>
        <strain evidence="9">Foshan</strain>
    </source>
</reference>
<evidence type="ECO:0000256" key="5">
    <source>
        <dbReference type="ARBA" id="ARBA00023136"/>
    </source>
</evidence>
<dbReference type="RefSeq" id="XP_029728887.1">
    <property type="nucleotide sequence ID" value="XM_029873027.2"/>
</dbReference>
<dbReference type="GeneID" id="109416504"/>
<evidence type="ECO:0000313" key="10">
    <source>
        <dbReference type="Proteomes" id="UP000069940"/>
    </source>
</evidence>
<feature type="transmembrane region" description="Helical" evidence="7">
    <location>
        <begin position="357"/>
        <end position="377"/>
    </location>
</feature>
<dbReference type="InterPro" id="IPR053219">
    <property type="entry name" value="GPCR_Dmsr-1"/>
</dbReference>
<dbReference type="PANTHER" id="PTHR46273">
    <property type="entry name" value="MYOSUPPRESSIN RECEPTOR 1, ISOFORM B-RELATED"/>
    <property type="match status" value="1"/>
</dbReference>
<keyword evidence="10" id="KW-1185">Reference proteome</keyword>
<evidence type="ECO:0000256" key="3">
    <source>
        <dbReference type="ARBA" id="ARBA00022692"/>
    </source>
</evidence>
<dbReference type="PANTHER" id="PTHR46273:SF15">
    <property type="entry name" value="MYOSUPPRESSIN RECEPTOR 1, ISOFORM B-RELATED"/>
    <property type="match status" value="1"/>
</dbReference>
<organism evidence="9 10">
    <name type="scientific">Aedes albopictus</name>
    <name type="common">Asian tiger mosquito</name>
    <name type="synonym">Stegomyia albopicta</name>
    <dbReference type="NCBI Taxonomy" id="7160"/>
    <lineage>
        <taxon>Eukaryota</taxon>
        <taxon>Metazoa</taxon>
        <taxon>Ecdysozoa</taxon>
        <taxon>Arthropoda</taxon>
        <taxon>Hexapoda</taxon>
        <taxon>Insecta</taxon>
        <taxon>Pterygota</taxon>
        <taxon>Neoptera</taxon>
        <taxon>Endopterygota</taxon>
        <taxon>Diptera</taxon>
        <taxon>Nematocera</taxon>
        <taxon>Culicoidea</taxon>
        <taxon>Culicidae</taxon>
        <taxon>Culicinae</taxon>
        <taxon>Aedini</taxon>
        <taxon>Aedes</taxon>
        <taxon>Stegomyia</taxon>
    </lineage>
</organism>
<dbReference type="EnsemblMetazoa" id="AALFPA23_024950.R37188">
    <property type="protein sequence ID" value="AALFPA23_024950.P37188"/>
    <property type="gene ID" value="AALFPA23_024950"/>
</dbReference>
<name>A0ABM2A6J4_AEDAL</name>
<reference evidence="10" key="1">
    <citation type="journal article" date="2015" name="Proc. Natl. Acad. Sci. U.S.A.">
        <title>Genome sequence of the Asian Tiger mosquito, Aedes albopictus, reveals insights into its biology, genetics, and evolution.</title>
        <authorList>
            <person name="Chen X.G."/>
            <person name="Jiang X."/>
            <person name="Gu J."/>
            <person name="Xu M."/>
            <person name="Wu Y."/>
            <person name="Deng Y."/>
            <person name="Zhang C."/>
            <person name="Bonizzoni M."/>
            <person name="Dermauw W."/>
            <person name="Vontas J."/>
            <person name="Armbruster P."/>
            <person name="Huang X."/>
            <person name="Yang Y."/>
            <person name="Zhang H."/>
            <person name="He W."/>
            <person name="Peng H."/>
            <person name="Liu Y."/>
            <person name="Wu K."/>
            <person name="Chen J."/>
            <person name="Lirakis M."/>
            <person name="Topalis P."/>
            <person name="Van Leeuwen T."/>
            <person name="Hall A.B."/>
            <person name="Jiang X."/>
            <person name="Thorpe C."/>
            <person name="Mueller R.L."/>
            <person name="Sun C."/>
            <person name="Waterhouse R.M."/>
            <person name="Yan G."/>
            <person name="Tu Z.J."/>
            <person name="Fang X."/>
            <person name="James A.A."/>
        </authorList>
    </citation>
    <scope>NUCLEOTIDE SEQUENCE [LARGE SCALE GENOMIC DNA]</scope>
    <source>
        <strain evidence="10">Foshan</strain>
    </source>
</reference>
<comment type="subcellular location">
    <subcellularLocation>
        <location evidence="1">Membrane</location>
    </subcellularLocation>
</comment>
<dbReference type="PROSITE" id="PS50262">
    <property type="entry name" value="G_PROTEIN_RECEP_F1_2"/>
    <property type="match status" value="1"/>
</dbReference>
<keyword evidence="4 7" id="KW-1133">Transmembrane helix</keyword>
<dbReference type="InterPro" id="IPR019427">
    <property type="entry name" value="7TM_GPCR_serpentine_rcpt_Srw"/>
</dbReference>
<proteinExistence type="inferred from homology"/>
<evidence type="ECO:0000256" key="6">
    <source>
        <dbReference type="SAM" id="MobiDB-lite"/>
    </source>
</evidence>
<comment type="similarity">
    <text evidence="2">Belongs to the G-protein coupled receptor 1 family.</text>
</comment>
<feature type="transmembrane region" description="Helical" evidence="7">
    <location>
        <begin position="86"/>
        <end position="107"/>
    </location>
</feature>
<evidence type="ECO:0000256" key="4">
    <source>
        <dbReference type="ARBA" id="ARBA00022989"/>
    </source>
</evidence>
<keyword evidence="5 7" id="KW-0472">Membrane</keyword>
<dbReference type="PRINTS" id="PR00237">
    <property type="entry name" value="GPCRRHODOPSN"/>
</dbReference>
<feature type="domain" description="G-protein coupled receptors family 1 profile" evidence="8">
    <location>
        <begin position="67"/>
        <end position="376"/>
    </location>
</feature>
<dbReference type="Pfam" id="PF10324">
    <property type="entry name" value="7TM_GPCR_Srw"/>
    <property type="match status" value="1"/>
</dbReference>
<feature type="transmembrane region" description="Helical" evidence="7">
    <location>
        <begin position="245"/>
        <end position="269"/>
    </location>
</feature>
<feature type="transmembrane region" description="Helical" evidence="7">
    <location>
        <begin position="52"/>
        <end position="74"/>
    </location>
</feature>
<sequence>MLEEKMNVTEIGQLVMNDSEASSGGTAENSTVRELLYCGQGLDDFHTSYSNIHGIVCLLVCIFGSIANTLNIVVLTRREMRSPTNAILTGLAIADLLVMLDYMPYAIYMSPYMQFSREERLTYSWSWYVMFHSIFAQICHTISIWLTVTLAVWRYIAVAYPQKNRIWCGMTNTLLAITSSYIVCPMVGIPLYLSFSIKPHVEQLGSDGNPYKLSTNGSTARNITLYRTSPSELAENNPALLNVNFWIYSVVIKLIPCIALTILSLRLIAALLEAKRRRKQLTGNSKGMKQIVDGRVVDVQQKKSSKNMDKEKQTDRTTRMLLAVLLLFLITEFPQGILGLLSALLGKHFFYNCYLKLGDLMDVLALINSAINFILYCSMSRQFRNTFNYLFRPKFLDKWLPVPQNDDGTPGGRRNQEGATTQITQV</sequence>
<feature type="region of interest" description="Disordered" evidence="6">
    <location>
        <begin position="406"/>
        <end position="426"/>
    </location>
</feature>
<feature type="transmembrane region" description="Helical" evidence="7">
    <location>
        <begin position="127"/>
        <end position="153"/>
    </location>
</feature>
<feature type="transmembrane region" description="Helical" evidence="7">
    <location>
        <begin position="174"/>
        <end position="195"/>
    </location>
</feature>
<dbReference type="Gene3D" id="1.20.1070.10">
    <property type="entry name" value="Rhodopsin 7-helix transmembrane proteins"/>
    <property type="match status" value="1"/>
</dbReference>
<dbReference type="RefSeq" id="XP_029728888.1">
    <property type="nucleotide sequence ID" value="XM_029873028.2"/>
</dbReference>
<feature type="transmembrane region" description="Helical" evidence="7">
    <location>
        <begin position="320"/>
        <end position="345"/>
    </location>
</feature>
<dbReference type="SUPFAM" id="SSF81321">
    <property type="entry name" value="Family A G protein-coupled receptor-like"/>
    <property type="match status" value="1"/>
</dbReference>
<keyword evidence="3 7" id="KW-0812">Transmembrane</keyword>
<dbReference type="InterPro" id="IPR017452">
    <property type="entry name" value="GPCR_Rhodpsn_7TM"/>
</dbReference>
<evidence type="ECO:0000256" key="1">
    <source>
        <dbReference type="ARBA" id="ARBA00004370"/>
    </source>
</evidence>
<feature type="compositionally biased region" description="Polar residues" evidence="6">
    <location>
        <begin position="417"/>
        <end position="426"/>
    </location>
</feature>
<evidence type="ECO:0000256" key="7">
    <source>
        <dbReference type="SAM" id="Phobius"/>
    </source>
</evidence>
<evidence type="ECO:0000256" key="2">
    <source>
        <dbReference type="ARBA" id="ARBA00010663"/>
    </source>
</evidence>
<dbReference type="Proteomes" id="UP000069940">
    <property type="component" value="Unassembled WGS sequence"/>
</dbReference>
<dbReference type="EnsemblMetazoa" id="AALFPA23_024950.R37189">
    <property type="protein sequence ID" value="AALFPA23_024950.P37189"/>
    <property type="gene ID" value="AALFPA23_024950"/>
</dbReference>
<evidence type="ECO:0000313" key="9">
    <source>
        <dbReference type="EnsemblMetazoa" id="AALFPA23_024950.P37188"/>
    </source>
</evidence>
<protein>
    <recommendedName>
        <fullName evidence="8">G-protein coupled receptors family 1 profile domain-containing protein</fullName>
    </recommendedName>
</protein>
<evidence type="ECO:0000259" key="8">
    <source>
        <dbReference type="PROSITE" id="PS50262"/>
    </source>
</evidence>
<dbReference type="CDD" id="cd14978">
    <property type="entry name" value="7tmA_FMRFamide_R-like"/>
    <property type="match status" value="1"/>
</dbReference>